<dbReference type="GO" id="GO:0004459">
    <property type="term" value="F:L-lactate dehydrogenase (NAD+) activity"/>
    <property type="evidence" value="ECO:0007669"/>
    <property type="project" value="UniProtKB-UniRule"/>
</dbReference>
<evidence type="ECO:0000259" key="13">
    <source>
        <dbReference type="Pfam" id="PF02866"/>
    </source>
</evidence>
<feature type="active site" description="Proton acceptor" evidence="8 9">
    <location>
        <position position="175"/>
    </location>
</feature>
<dbReference type="PRINTS" id="PR00086">
    <property type="entry name" value="LLDHDRGNASE"/>
</dbReference>
<dbReference type="InterPro" id="IPR001557">
    <property type="entry name" value="L-lactate/malate_DH"/>
</dbReference>
<evidence type="ECO:0000256" key="10">
    <source>
        <dbReference type="PIRSR" id="PIRSR000102-3"/>
    </source>
</evidence>
<sequence length="313" mass="33445">MKRKSVGIVGAGNVGVAGAFAIYLQQLCSEIVLVDLDKARAEGEALDLMHGQGVTGRVKVKAGEFADLALCDVIVVTAGAAQKPGETRLDLLNKNAAIFKTITAELDQHAPNAVIVIASNPVDVITYIFQQLSSRPHSKVIGTGTVLDTSRLKTLLGEHYDVDPTSIHGYILGEHGDSEFAAWSTINIGGVPVVGNEVLGKAYDQQVIETLYHEVKDAAYKIIAGKGYTNWAIGVVIAKIVQVLFSDRASIHPISVRLQGEYGIEDVCISVPAKIGIGGVEQLVELNLSKDELKKLRQSADILKKNLASIDLN</sequence>
<evidence type="ECO:0000256" key="8">
    <source>
        <dbReference type="HAMAP-Rule" id="MF_00488"/>
    </source>
</evidence>
<feature type="modified residue" description="Phosphotyrosine" evidence="8">
    <location>
        <position position="220"/>
    </location>
</feature>
<feature type="binding site" evidence="10">
    <location>
        <begin position="10"/>
        <end position="15"/>
    </location>
    <ligand>
        <name>NAD(+)</name>
        <dbReference type="ChEBI" id="CHEBI:57540"/>
    </ligand>
</feature>
<proteinExistence type="inferred from homology"/>
<accession>A0A418YKJ8</accession>
<dbReference type="NCBIfam" id="TIGR01771">
    <property type="entry name" value="L-LDH-NAD"/>
    <property type="match status" value="1"/>
</dbReference>
<evidence type="ECO:0000256" key="7">
    <source>
        <dbReference type="ARBA" id="ARBA00049258"/>
    </source>
</evidence>
<feature type="binding site" evidence="8">
    <location>
        <position position="40"/>
    </location>
    <ligand>
        <name>NAD(+)</name>
        <dbReference type="ChEBI" id="CHEBI:57540"/>
    </ligand>
</feature>
<dbReference type="InterPro" id="IPR018177">
    <property type="entry name" value="L-lactate_DH_AS"/>
</dbReference>
<dbReference type="EMBL" id="QZCH01000001">
    <property type="protein sequence ID" value="RJG51503.1"/>
    <property type="molecule type" value="Genomic_DNA"/>
</dbReference>
<dbReference type="InterPro" id="IPR022383">
    <property type="entry name" value="Lactate/malate_DH_C"/>
</dbReference>
<dbReference type="NCBIfam" id="NF000824">
    <property type="entry name" value="PRK00066.1"/>
    <property type="match status" value="1"/>
</dbReference>
<dbReference type="Gene3D" id="3.40.50.720">
    <property type="entry name" value="NAD(P)-binding Rossmann-like Domain"/>
    <property type="match status" value="1"/>
</dbReference>
<dbReference type="GO" id="GO:0006089">
    <property type="term" value="P:lactate metabolic process"/>
    <property type="evidence" value="ECO:0007669"/>
    <property type="project" value="TreeGrafter"/>
</dbReference>
<dbReference type="UniPathway" id="UPA00554">
    <property type="reaction ID" value="UER00611"/>
</dbReference>
<evidence type="ECO:0000256" key="5">
    <source>
        <dbReference type="ARBA" id="ARBA00023002"/>
    </source>
</evidence>
<dbReference type="Pfam" id="PF02866">
    <property type="entry name" value="Ldh_1_C"/>
    <property type="match status" value="1"/>
</dbReference>
<evidence type="ECO:0000256" key="4">
    <source>
        <dbReference type="ARBA" id="ARBA00012967"/>
    </source>
</evidence>
<comment type="catalytic activity">
    <reaction evidence="7 8">
        <text>(S)-lactate + NAD(+) = pyruvate + NADH + H(+)</text>
        <dbReference type="Rhea" id="RHEA:23444"/>
        <dbReference type="ChEBI" id="CHEBI:15361"/>
        <dbReference type="ChEBI" id="CHEBI:15378"/>
        <dbReference type="ChEBI" id="CHEBI:16651"/>
        <dbReference type="ChEBI" id="CHEBI:57540"/>
        <dbReference type="ChEBI" id="CHEBI:57945"/>
        <dbReference type="EC" id="1.1.1.27"/>
    </reaction>
</comment>
<comment type="caution">
    <text evidence="8">Lacks conserved residue(s) required for the propagation of feature annotation.</text>
</comment>
<dbReference type="Pfam" id="PF00056">
    <property type="entry name" value="Ldh_1_N"/>
    <property type="match status" value="1"/>
</dbReference>
<evidence type="ECO:0000256" key="6">
    <source>
        <dbReference type="ARBA" id="ARBA00023027"/>
    </source>
</evidence>
<feature type="coiled-coil region" evidence="11">
    <location>
        <begin position="286"/>
        <end position="313"/>
    </location>
</feature>
<feature type="binding site" evidence="8 10">
    <location>
        <position position="35"/>
    </location>
    <ligand>
        <name>NAD(+)</name>
        <dbReference type="ChEBI" id="CHEBI:57540"/>
    </ligand>
</feature>
<dbReference type="Gene3D" id="3.90.110.10">
    <property type="entry name" value="Lactate dehydrogenase/glycoside hydrolase, family 4, C-terminal"/>
    <property type="match status" value="1"/>
</dbReference>
<dbReference type="AlphaFoldDB" id="A0A418YKJ8"/>
<organism evidence="14 15">
    <name type="scientific">Motilimonas pumila</name>
    <dbReference type="NCBI Taxonomy" id="2303987"/>
    <lineage>
        <taxon>Bacteria</taxon>
        <taxon>Pseudomonadati</taxon>
        <taxon>Pseudomonadota</taxon>
        <taxon>Gammaproteobacteria</taxon>
        <taxon>Alteromonadales</taxon>
        <taxon>Alteromonadales genera incertae sedis</taxon>
        <taxon>Motilimonas</taxon>
    </lineage>
</organism>
<dbReference type="HAMAP" id="MF_00488">
    <property type="entry name" value="Lactate_dehydrog"/>
    <property type="match status" value="1"/>
</dbReference>
<keyword evidence="15" id="KW-1185">Reference proteome</keyword>
<dbReference type="InterPro" id="IPR001236">
    <property type="entry name" value="Lactate/malate_DH_N"/>
</dbReference>
<dbReference type="InterPro" id="IPR015955">
    <property type="entry name" value="Lactate_DH/Glyco_Ohase_4_C"/>
</dbReference>
<feature type="binding site" evidence="10">
    <location>
        <position position="95"/>
    </location>
    <ligand>
        <name>NAD(+)</name>
        <dbReference type="ChEBI" id="CHEBI:57540"/>
    </ligand>
</feature>
<feature type="binding site" evidence="8">
    <location>
        <begin position="118"/>
        <end position="120"/>
    </location>
    <ligand>
        <name>NAD(+)</name>
        <dbReference type="ChEBI" id="CHEBI:57540"/>
    </ligand>
</feature>
<feature type="binding site" evidence="8">
    <location>
        <position position="143"/>
    </location>
    <ligand>
        <name>NAD(+)</name>
        <dbReference type="ChEBI" id="CHEBI:57540"/>
    </ligand>
</feature>
<keyword evidence="8" id="KW-0021">Allosteric enzyme</keyword>
<comment type="similarity">
    <text evidence="3 8">Belongs to the LDH/MDH superfamily. LDH family.</text>
</comment>
<dbReference type="GO" id="GO:0006096">
    <property type="term" value="P:glycolytic process"/>
    <property type="evidence" value="ECO:0007669"/>
    <property type="project" value="UniProtKB-UniRule"/>
</dbReference>
<evidence type="ECO:0000256" key="2">
    <source>
        <dbReference type="ARBA" id="ARBA00004843"/>
    </source>
</evidence>
<gene>
    <name evidence="8" type="primary">ldh</name>
    <name evidence="14" type="ORF">D1Z90_01875</name>
</gene>
<feature type="binding site" evidence="8">
    <location>
        <begin position="79"/>
        <end position="80"/>
    </location>
    <ligand>
        <name>NAD(+)</name>
        <dbReference type="ChEBI" id="CHEBI:57540"/>
    </ligand>
</feature>
<dbReference type="Proteomes" id="UP000283255">
    <property type="component" value="Unassembled WGS sequence"/>
</dbReference>
<dbReference type="InterPro" id="IPR036291">
    <property type="entry name" value="NAD(P)-bd_dom_sf"/>
</dbReference>
<dbReference type="SUPFAM" id="SSF51735">
    <property type="entry name" value="NAD(P)-binding Rossmann-fold domains"/>
    <property type="match status" value="1"/>
</dbReference>
<feature type="domain" description="Lactate/malate dehydrogenase N-terminal" evidence="12">
    <location>
        <begin position="6"/>
        <end position="142"/>
    </location>
</feature>
<feature type="binding site" evidence="8">
    <location>
        <position position="229"/>
    </location>
    <ligand>
        <name>substrate</name>
    </ligand>
</feature>
<comment type="pathway">
    <text evidence="2 8">Fermentation; pyruvate fermentation to lactate; (S)-lactate from pyruvate: step 1/1.</text>
</comment>
<dbReference type="OrthoDB" id="9802969at2"/>
<evidence type="ECO:0000256" key="11">
    <source>
        <dbReference type="SAM" id="Coils"/>
    </source>
</evidence>
<keyword evidence="5 8" id="KW-0560">Oxidoreductase</keyword>
<reference evidence="14 15" key="2">
    <citation type="submission" date="2019-01" db="EMBL/GenBank/DDBJ databases">
        <title>Motilimonas pumilus sp. nov., isolated from the gut of sea cucumber (Apostichopus japonicus).</title>
        <authorList>
            <person name="Wang F.-Q."/>
            <person name="Ren L.-H."/>
            <person name="Lin Y.-W."/>
            <person name="Sun G.-H."/>
            <person name="Du Z.-J."/>
            <person name="Zhao J.-X."/>
            <person name="Liu X.-J."/>
            <person name="Liu L.-J."/>
        </authorList>
    </citation>
    <scope>NUCLEOTIDE SEQUENCE [LARGE SCALE GENOMIC DNA]</scope>
    <source>
        <strain evidence="14 15">PLHSC7-2</strain>
    </source>
</reference>
<dbReference type="PIRSF" id="PIRSF000102">
    <property type="entry name" value="Lac_mal_DH"/>
    <property type="match status" value="1"/>
</dbReference>
<feature type="binding site" evidence="8">
    <location>
        <begin position="148"/>
        <end position="151"/>
    </location>
    <ligand>
        <name>substrate</name>
    </ligand>
</feature>
<dbReference type="RefSeq" id="WP_119909027.1">
    <property type="nucleotide sequence ID" value="NZ_QZCH01000001.1"/>
</dbReference>
<dbReference type="SUPFAM" id="SSF56327">
    <property type="entry name" value="LDH C-terminal domain-like"/>
    <property type="match status" value="1"/>
</dbReference>
<keyword evidence="11" id="KW-0175">Coiled coil</keyword>
<evidence type="ECO:0000313" key="15">
    <source>
        <dbReference type="Proteomes" id="UP000283255"/>
    </source>
</evidence>
<comment type="subunit">
    <text evidence="8">Homotetramer.</text>
</comment>
<comment type="function">
    <text evidence="8">Catalyzes the conversion of lactate to pyruvate.</text>
</comment>
<feature type="binding site" evidence="8">
    <location>
        <begin position="120"/>
        <end position="123"/>
    </location>
    <ligand>
        <name>substrate</name>
    </ligand>
</feature>
<dbReference type="InterPro" id="IPR011304">
    <property type="entry name" value="L-lactate_DH"/>
</dbReference>
<keyword evidence="6 8" id="KW-0520">NAD</keyword>
<feature type="binding site" evidence="8">
    <location>
        <position position="88"/>
    </location>
    <ligand>
        <name>substrate</name>
    </ligand>
</feature>
<feature type="domain" description="Lactate/malate dehydrogenase C-terminal" evidence="13">
    <location>
        <begin position="145"/>
        <end position="308"/>
    </location>
</feature>
<feature type="binding site" evidence="8">
    <location>
        <position position="82"/>
    </location>
    <ligand>
        <name>substrate</name>
    </ligand>
</feature>
<evidence type="ECO:0000256" key="3">
    <source>
        <dbReference type="ARBA" id="ARBA00006054"/>
    </source>
</evidence>
<reference evidence="14 15" key="1">
    <citation type="submission" date="2018-09" db="EMBL/GenBank/DDBJ databases">
        <authorList>
            <person name="Wang F."/>
        </authorList>
    </citation>
    <scope>NUCLEOTIDE SEQUENCE [LARGE SCALE GENOMIC DNA]</scope>
    <source>
        <strain evidence="14 15">PLHSC7-2</strain>
    </source>
</reference>
<evidence type="ECO:0000313" key="14">
    <source>
        <dbReference type="EMBL" id="RJG51503.1"/>
    </source>
</evidence>
<name>A0A418YKJ8_9GAMM</name>
<keyword evidence="8" id="KW-0597">Phosphoprotein</keyword>
<dbReference type="PANTHER" id="PTHR43128:SF16">
    <property type="entry name" value="L-LACTATE DEHYDROGENASE"/>
    <property type="match status" value="1"/>
</dbReference>
<dbReference type="EC" id="1.1.1.27" evidence="4 8"/>
<comment type="function">
    <text evidence="1">Catalyzes the reversible oxidation of malate to oxaloacetate.</text>
</comment>
<feature type="binding site" evidence="8">
    <location>
        <position position="14"/>
    </location>
    <ligand>
        <name>NAD(+)</name>
        <dbReference type="ChEBI" id="CHEBI:57540"/>
    </ligand>
</feature>
<keyword evidence="8" id="KW-0963">Cytoplasm</keyword>
<comment type="activity regulation">
    <text evidence="8">Allosterically activated by fructose 1,6-bisphosphate (FBP).</text>
</comment>
<dbReference type="PROSITE" id="PS00064">
    <property type="entry name" value="L_LDH"/>
    <property type="match status" value="1"/>
</dbReference>
<dbReference type="GO" id="GO:0005737">
    <property type="term" value="C:cytoplasm"/>
    <property type="evidence" value="ECO:0007669"/>
    <property type="project" value="UniProtKB-SubCell"/>
</dbReference>
<evidence type="ECO:0000256" key="1">
    <source>
        <dbReference type="ARBA" id="ARBA00003966"/>
    </source>
</evidence>
<evidence type="ECO:0000259" key="12">
    <source>
        <dbReference type="Pfam" id="PF00056"/>
    </source>
</evidence>
<feature type="binding site" evidence="8">
    <location>
        <position position="153"/>
    </location>
    <ligand>
        <name>beta-D-fructose 1,6-bisphosphate</name>
        <dbReference type="ChEBI" id="CHEBI:32966"/>
        <note>allosteric activator</note>
    </ligand>
</feature>
<dbReference type="PANTHER" id="PTHR43128">
    <property type="entry name" value="L-2-HYDROXYCARBOXYLATE DEHYDROGENASE (NAD(P)(+))"/>
    <property type="match status" value="1"/>
</dbReference>
<protein>
    <recommendedName>
        <fullName evidence="4 8">L-lactate dehydrogenase</fullName>
        <shortName evidence="8">L-LDH</shortName>
        <ecNumber evidence="4 8">1.1.1.27</ecNumber>
    </recommendedName>
</protein>
<feature type="binding site" evidence="8">
    <location>
        <position position="101"/>
    </location>
    <ligand>
        <name>NAD(+)</name>
        <dbReference type="ChEBI" id="CHEBI:57540"/>
    </ligand>
</feature>
<feature type="binding site" evidence="8">
    <location>
        <position position="168"/>
    </location>
    <ligand>
        <name>beta-D-fructose 1,6-bisphosphate</name>
        <dbReference type="ChEBI" id="CHEBI:32966"/>
        <note>allosteric activator</note>
    </ligand>
</feature>
<dbReference type="CDD" id="cd05292">
    <property type="entry name" value="LDH_2"/>
    <property type="match status" value="1"/>
</dbReference>
<comment type="subcellular location">
    <subcellularLocation>
        <location evidence="8">Cytoplasm</location>
    </subcellularLocation>
</comment>
<evidence type="ECO:0000256" key="9">
    <source>
        <dbReference type="PIRSR" id="PIRSR000102-1"/>
    </source>
</evidence>
<comment type="caution">
    <text evidence="14">The sequence shown here is derived from an EMBL/GenBank/DDBJ whole genome shotgun (WGS) entry which is preliminary data.</text>
</comment>